<dbReference type="Proteomes" id="UP001175000">
    <property type="component" value="Unassembled WGS sequence"/>
</dbReference>
<reference evidence="2" key="1">
    <citation type="submission" date="2023-06" db="EMBL/GenBank/DDBJ databases">
        <title>Genome-scale phylogeny and comparative genomics of the fungal order Sordariales.</title>
        <authorList>
            <consortium name="Lawrence Berkeley National Laboratory"/>
            <person name="Hensen N."/>
            <person name="Bonometti L."/>
            <person name="Westerberg I."/>
            <person name="Brannstrom I.O."/>
            <person name="Guillou S."/>
            <person name="Cros-Aarteil S."/>
            <person name="Calhoun S."/>
            <person name="Haridas S."/>
            <person name="Kuo A."/>
            <person name="Mondo S."/>
            <person name="Pangilinan J."/>
            <person name="Riley R."/>
            <person name="Labutti K."/>
            <person name="Andreopoulos B."/>
            <person name="Lipzen A."/>
            <person name="Chen C."/>
            <person name="Yanf M."/>
            <person name="Daum C."/>
            <person name="Ng V."/>
            <person name="Clum A."/>
            <person name="Steindorff A."/>
            <person name="Ohm R."/>
            <person name="Martin F."/>
            <person name="Silar P."/>
            <person name="Natvig D."/>
            <person name="Lalanne C."/>
            <person name="Gautier V."/>
            <person name="Ament-Velasquez S.L."/>
            <person name="Kruys A."/>
            <person name="Hutchinson M.I."/>
            <person name="Powell A.J."/>
            <person name="Barry K."/>
            <person name="Miller A.N."/>
            <person name="Grigoriev I.V."/>
            <person name="Debuchy R."/>
            <person name="Gladieux P."/>
            <person name="Thoren M.H."/>
            <person name="Johannesson H."/>
        </authorList>
    </citation>
    <scope>NUCLEOTIDE SEQUENCE</scope>
    <source>
        <strain evidence="2">CBS 606.72</strain>
    </source>
</reference>
<keyword evidence="3" id="KW-1185">Reference proteome</keyword>
<dbReference type="PANTHER" id="PTHR40619:SF3">
    <property type="entry name" value="FUNGAL STAND N-TERMINAL GOODBYE DOMAIN-CONTAINING PROTEIN"/>
    <property type="match status" value="1"/>
</dbReference>
<dbReference type="AlphaFoldDB" id="A0AA40C4D1"/>
<accession>A0AA40C4D1</accession>
<feature type="region of interest" description="Disordered" evidence="1">
    <location>
        <begin position="607"/>
        <end position="664"/>
    </location>
</feature>
<dbReference type="EMBL" id="JAULSU010000003">
    <property type="protein sequence ID" value="KAK0624319.1"/>
    <property type="molecule type" value="Genomic_DNA"/>
</dbReference>
<dbReference type="PANTHER" id="PTHR40619">
    <property type="entry name" value="FUNGAL STAND N-TERMINAL GOODBYE DOMAIN-CONTAINING PROTEIN"/>
    <property type="match status" value="1"/>
</dbReference>
<evidence type="ECO:0000256" key="1">
    <source>
        <dbReference type="SAM" id="MobiDB-lite"/>
    </source>
</evidence>
<gene>
    <name evidence="2" type="ORF">B0T14DRAFT_565599</name>
</gene>
<evidence type="ECO:0000313" key="3">
    <source>
        <dbReference type="Proteomes" id="UP001175000"/>
    </source>
</evidence>
<organism evidence="2 3">
    <name type="scientific">Immersiella caudata</name>
    <dbReference type="NCBI Taxonomy" id="314043"/>
    <lineage>
        <taxon>Eukaryota</taxon>
        <taxon>Fungi</taxon>
        <taxon>Dikarya</taxon>
        <taxon>Ascomycota</taxon>
        <taxon>Pezizomycotina</taxon>
        <taxon>Sordariomycetes</taxon>
        <taxon>Sordariomycetidae</taxon>
        <taxon>Sordariales</taxon>
        <taxon>Lasiosphaeriaceae</taxon>
        <taxon>Immersiella</taxon>
    </lineage>
</organism>
<name>A0AA40C4D1_9PEZI</name>
<comment type="caution">
    <text evidence="2">The sequence shown here is derived from an EMBL/GenBank/DDBJ whole genome shotgun (WGS) entry which is preliminary data.</text>
</comment>
<feature type="compositionally biased region" description="Acidic residues" evidence="1">
    <location>
        <begin position="630"/>
        <end position="643"/>
    </location>
</feature>
<evidence type="ECO:0000313" key="2">
    <source>
        <dbReference type="EMBL" id="KAK0624319.1"/>
    </source>
</evidence>
<proteinExistence type="predicted"/>
<protein>
    <submittedName>
        <fullName evidence="2">Uncharacterized protein</fullName>
    </submittedName>
</protein>
<sequence>MRERNGQRIEVDEGLVGDSLVEVMSASVATLPGRSVKVTCPERERPVLANVPWMAKSNNIDLDSLYECCVPARDSLLVMVNKYRRKLKLPALSASTEHSWTDVDTELQSACTAMEAVAARDSDFSGSVGKLRRAFRMLCHQAGCGNTFVSLIPNDAFGFSSMLCGGLKVIFTGLYQTALYREEVYRTLEDLPYILADHSTPLSLPVCGEDEELHRRTALMYVSVFKLLEHLLGWFAKNTFVTRMKLIVDPGFSDNLKERVAEVKLRAQRWERRALRLSMQNQNAAVQLQIHNTVAQSRIDDNVQKILNRTEEIEDRLSRSKILESLDSFLHVIVSTLDKRLESSQPTRQAKLLAGADTRAAILEDFQYEPDLMPSDCAAVLSCLNQGHHSRSRLNGTRIVLLQKNPRLQAWLTMDESSLLLVNGRTRAQPHSEATVVSAQIFQRLLDVAGDVENRSTILVPLAIFCGQHRDARRDPNGNPAEAAMSLLLQLVDRAGTRVPAAVLKKCRAETTPLNIASICASLERILLSLSSKVIVVLLVDGIKFFTNPDERRDQTRDLVERLAAVFRKKTKAILKLLFSSPTRSEFIEDLFEDGEILSLARDLPQSGVRGSDGRFSLQLPTNWTQSSGNEEESTSSDEENSESSDPGEYSEREGEGFTSNAKR</sequence>